<dbReference type="Pfam" id="PF15579">
    <property type="entry name" value="Imm52"/>
    <property type="match status" value="1"/>
</dbReference>
<dbReference type="RefSeq" id="WP_061178924.1">
    <property type="nucleotide sequence ID" value="NZ_FCOE02000035.1"/>
</dbReference>
<gene>
    <name evidence="2" type="ORF">AWB80_06634</name>
</gene>
<feature type="domain" description="Immunity protein 52" evidence="1">
    <location>
        <begin position="149"/>
        <end position="230"/>
    </location>
</feature>
<organism evidence="2 3">
    <name type="scientific">Caballeronia pedi</name>
    <dbReference type="NCBI Taxonomy" id="1777141"/>
    <lineage>
        <taxon>Bacteria</taxon>
        <taxon>Pseudomonadati</taxon>
        <taxon>Pseudomonadota</taxon>
        <taxon>Betaproteobacteria</taxon>
        <taxon>Burkholderiales</taxon>
        <taxon>Burkholderiaceae</taxon>
        <taxon>Caballeronia</taxon>
    </lineage>
</organism>
<evidence type="ECO:0000313" key="3">
    <source>
        <dbReference type="Proteomes" id="UP000054911"/>
    </source>
</evidence>
<dbReference type="InterPro" id="IPR028969">
    <property type="entry name" value="Imm52"/>
</dbReference>
<protein>
    <recommendedName>
        <fullName evidence="1">Immunity protein 52 domain-containing protein</fullName>
    </recommendedName>
</protein>
<comment type="caution">
    <text evidence="2">The sequence shown here is derived from an EMBL/GenBank/DDBJ whole genome shotgun (WGS) entry which is preliminary data.</text>
</comment>
<proteinExistence type="predicted"/>
<dbReference type="EMBL" id="FCOE02000035">
    <property type="protein sequence ID" value="SAK92046.1"/>
    <property type="molecule type" value="Genomic_DNA"/>
</dbReference>
<reference evidence="2" key="1">
    <citation type="submission" date="2016-01" db="EMBL/GenBank/DDBJ databases">
        <authorList>
            <person name="Peeters C."/>
        </authorList>
    </citation>
    <scope>NUCLEOTIDE SEQUENCE [LARGE SCALE GENOMIC DNA]</scope>
    <source>
        <strain evidence="2">LMG 29323</strain>
    </source>
</reference>
<evidence type="ECO:0000259" key="1">
    <source>
        <dbReference type="Pfam" id="PF15579"/>
    </source>
</evidence>
<evidence type="ECO:0000313" key="2">
    <source>
        <dbReference type="EMBL" id="SAK92046.1"/>
    </source>
</evidence>
<keyword evidence="3" id="KW-1185">Reference proteome</keyword>
<sequence length="236" mass="26793">MKNAETIIDVELRLVLRLSEKMLPTTKKQCDEVWEFAKLLERAGLEINQWYVMGDSTIPAFNGFGPTEPLIKSAETEFDSVYQSTHIWNGRDGRNGAGFGSEFTIGERSKFEFRGDGINSLYSYHRVADLIKGSLTIWPGLLVQAGPYEYRVTKKVFPDRPGVGWMLYLPRRIEHEQVPEAPMLRYVKDINGTEGTIIISVIDEAFNVDNPEHVRVANAIEIRLADQGLLPRYADL</sequence>
<dbReference type="Proteomes" id="UP000054911">
    <property type="component" value="Unassembled WGS sequence"/>
</dbReference>
<dbReference type="AlphaFoldDB" id="A0A158DCT3"/>
<name>A0A158DCT3_9BURK</name>
<accession>A0A158DCT3</accession>